<evidence type="ECO:0000259" key="7">
    <source>
        <dbReference type="PROSITE" id="PS50110"/>
    </source>
</evidence>
<reference evidence="8 9" key="1">
    <citation type="submission" date="2023-07" db="EMBL/GenBank/DDBJ databases">
        <title>Sequencing the genomes of 1000 actinobacteria strains.</title>
        <authorList>
            <person name="Klenk H.-P."/>
        </authorList>
    </citation>
    <scope>NUCLEOTIDE SEQUENCE [LARGE SCALE GENOMIC DNA]</scope>
    <source>
        <strain evidence="8 9">DSM 45805</strain>
    </source>
</reference>
<name>A0ABU0F387_9PSEU</name>
<feature type="domain" description="HTH luxR-type" evidence="6">
    <location>
        <begin position="150"/>
        <end position="215"/>
    </location>
</feature>
<dbReference type="InterPro" id="IPR001789">
    <property type="entry name" value="Sig_transdc_resp-reg_receiver"/>
</dbReference>
<gene>
    <name evidence="8" type="ORF">FB470_005544</name>
</gene>
<comment type="caution">
    <text evidence="4">Lacks conserved residue(s) required for the propagation of feature annotation.</text>
</comment>
<dbReference type="SMART" id="SM00448">
    <property type="entry name" value="REC"/>
    <property type="match status" value="1"/>
</dbReference>
<evidence type="ECO:0000256" key="3">
    <source>
        <dbReference type="ARBA" id="ARBA00023163"/>
    </source>
</evidence>
<evidence type="ECO:0000256" key="2">
    <source>
        <dbReference type="ARBA" id="ARBA00023125"/>
    </source>
</evidence>
<dbReference type="PANTHER" id="PTHR44688">
    <property type="entry name" value="DNA-BINDING TRANSCRIPTIONAL ACTIVATOR DEVR_DOSR"/>
    <property type="match status" value="1"/>
</dbReference>
<evidence type="ECO:0000313" key="8">
    <source>
        <dbReference type="EMBL" id="MDQ0381550.1"/>
    </source>
</evidence>
<dbReference type="PROSITE" id="PS50043">
    <property type="entry name" value="HTH_LUXR_2"/>
    <property type="match status" value="1"/>
</dbReference>
<evidence type="ECO:0000256" key="4">
    <source>
        <dbReference type="PROSITE-ProRule" id="PRU00169"/>
    </source>
</evidence>
<keyword evidence="3" id="KW-0804">Transcription</keyword>
<protein>
    <submittedName>
        <fullName evidence="8">DNA-binding NarL/FixJ family response regulator</fullName>
    </submittedName>
</protein>
<dbReference type="Proteomes" id="UP001229651">
    <property type="component" value="Unassembled WGS sequence"/>
</dbReference>
<organism evidence="8 9">
    <name type="scientific">Amycolatopsis thermophila</name>
    <dbReference type="NCBI Taxonomy" id="206084"/>
    <lineage>
        <taxon>Bacteria</taxon>
        <taxon>Bacillati</taxon>
        <taxon>Actinomycetota</taxon>
        <taxon>Actinomycetes</taxon>
        <taxon>Pseudonocardiales</taxon>
        <taxon>Pseudonocardiaceae</taxon>
        <taxon>Amycolatopsis</taxon>
    </lineage>
</organism>
<evidence type="ECO:0000256" key="5">
    <source>
        <dbReference type="SAM" id="MobiDB-lite"/>
    </source>
</evidence>
<dbReference type="PANTHER" id="PTHR44688:SF16">
    <property type="entry name" value="DNA-BINDING TRANSCRIPTIONAL ACTIVATOR DEVR_DOSR"/>
    <property type="match status" value="1"/>
</dbReference>
<feature type="domain" description="Response regulatory" evidence="7">
    <location>
        <begin position="5"/>
        <end position="122"/>
    </location>
</feature>
<accession>A0ABU0F387</accession>
<dbReference type="Pfam" id="PF00196">
    <property type="entry name" value="GerE"/>
    <property type="match status" value="1"/>
</dbReference>
<dbReference type="Gene3D" id="3.40.50.2300">
    <property type="match status" value="1"/>
</dbReference>
<dbReference type="InterPro" id="IPR016032">
    <property type="entry name" value="Sig_transdc_resp-reg_C-effctor"/>
</dbReference>
<proteinExistence type="predicted"/>
<dbReference type="PRINTS" id="PR00038">
    <property type="entry name" value="HTHLUXR"/>
</dbReference>
<dbReference type="EMBL" id="JAUSUT010000001">
    <property type="protein sequence ID" value="MDQ0381550.1"/>
    <property type="molecule type" value="Genomic_DNA"/>
</dbReference>
<dbReference type="Pfam" id="PF00072">
    <property type="entry name" value="Response_reg"/>
    <property type="match status" value="1"/>
</dbReference>
<dbReference type="SMART" id="SM00421">
    <property type="entry name" value="HTH_LUXR"/>
    <property type="match status" value="1"/>
</dbReference>
<sequence length="231" mass="24815">MTFVHVFLIDDHEVLTDGLAMRLNAVSDVWVVGKAVPGSDNLTAEVARQRPDVITIELDRVGMRSTALLTALIAASPKSHIVVLTGSTDKALAADAARAGADAWVRKDSSFSEFVDVLRRVTNGEACYPPEELGHVLRQLRAEVRQARERSGPLDALTDREREVLESMVEGKRPGQIAADLSVSANTVRTHIGRILAKLGVHSSIEAISTARSTGVLPRPDDSARPPGASE</sequence>
<keyword evidence="2 8" id="KW-0238">DNA-binding</keyword>
<dbReference type="RefSeq" id="WP_306996278.1">
    <property type="nucleotide sequence ID" value="NZ_JAUSUT010000001.1"/>
</dbReference>
<keyword evidence="1" id="KW-0805">Transcription regulation</keyword>
<evidence type="ECO:0000256" key="1">
    <source>
        <dbReference type="ARBA" id="ARBA00023015"/>
    </source>
</evidence>
<evidence type="ECO:0000313" key="9">
    <source>
        <dbReference type="Proteomes" id="UP001229651"/>
    </source>
</evidence>
<dbReference type="SUPFAM" id="SSF46894">
    <property type="entry name" value="C-terminal effector domain of the bipartite response regulators"/>
    <property type="match status" value="1"/>
</dbReference>
<evidence type="ECO:0000259" key="6">
    <source>
        <dbReference type="PROSITE" id="PS50043"/>
    </source>
</evidence>
<comment type="caution">
    <text evidence="8">The sequence shown here is derived from an EMBL/GenBank/DDBJ whole genome shotgun (WGS) entry which is preliminary data.</text>
</comment>
<keyword evidence="9" id="KW-1185">Reference proteome</keyword>
<dbReference type="InterPro" id="IPR011006">
    <property type="entry name" value="CheY-like_superfamily"/>
</dbReference>
<dbReference type="CDD" id="cd06170">
    <property type="entry name" value="LuxR_C_like"/>
    <property type="match status" value="1"/>
</dbReference>
<feature type="region of interest" description="Disordered" evidence="5">
    <location>
        <begin position="212"/>
        <end position="231"/>
    </location>
</feature>
<dbReference type="SUPFAM" id="SSF52172">
    <property type="entry name" value="CheY-like"/>
    <property type="match status" value="1"/>
</dbReference>
<dbReference type="GO" id="GO:0003677">
    <property type="term" value="F:DNA binding"/>
    <property type="evidence" value="ECO:0007669"/>
    <property type="project" value="UniProtKB-KW"/>
</dbReference>
<dbReference type="InterPro" id="IPR000792">
    <property type="entry name" value="Tscrpt_reg_LuxR_C"/>
</dbReference>
<dbReference type="PROSITE" id="PS50110">
    <property type="entry name" value="RESPONSE_REGULATORY"/>
    <property type="match status" value="1"/>
</dbReference>